<dbReference type="InterPro" id="IPR000672">
    <property type="entry name" value="THF_DH/CycHdrlase"/>
</dbReference>
<keyword evidence="7 11" id="KW-0560">Oxidoreductase</keyword>
<evidence type="ECO:0000259" key="12">
    <source>
        <dbReference type="Pfam" id="PF00763"/>
    </source>
</evidence>
<dbReference type="AlphaFoldDB" id="W4LQ87"/>
<sequence>MTAQLLAGQPVAEAVLADVAKRVEALATHGITPGLGTILVGDDGPSAGYVRKKHETCEEVGIRSFHEGVPSEATQDDLLAAVDRFNQDPDVDSYIIQYPLPDGFDFNEALLRMDPDKDADGLHPVNLGRLVLQEPGPIPCTPAGIQAMLIHYGIDIAGREVVVVGRGPTLGRPLSLLLTLKQTGANAAVTVVHTGVKDIGFYTRRAEIVIAAVGVPNFIKPDMITPGAVVLSGGITWKGKRLLADVDESVGEVASWITPRLGGIGPTTVAMLLRNTVQAAERRAGIAA</sequence>
<dbReference type="EC" id="1.5.1.5" evidence="11"/>
<comment type="caution">
    <text evidence="14">The sequence shown here is derived from an EMBL/GenBank/DDBJ whole genome shotgun (WGS) entry which is preliminary data.</text>
</comment>
<evidence type="ECO:0000256" key="8">
    <source>
        <dbReference type="ARBA" id="ARBA00023102"/>
    </source>
</evidence>
<accession>W4LQ87</accession>
<evidence type="ECO:0000256" key="2">
    <source>
        <dbReference type="ARBA" id="ARBA00022563"/>
    </source>
</evidence>
<dbReference type="Gene3D" id="3.40.50.720">
    <property type="entry name" value="NAD(P)-binding Rossmann-like Domain"/>
    <property type="match status" value="1"/>
</dbReference>
<dbReference type="GO" id="GO:0035999">
    <property type="term" value="P:tetrahydrofolate interconversion"/>
    <property type="evidence" value="ECO:0007669"/>
    <property type="project" value="UniProtKB-UniRule"/>
</dbReference>
<keyword evidence="2 11" id="KW-0554">One-carbon metabolism</keyword>
<dbReference type="InterPro" id="IPR046346">
    <property type="entry name" value="Aminoacid_DH-like_N_sf"/>
</dbReference>
<comment type="function">
    <text evidence="11">Catalyzes the oxidation of 5,10-methylenetetrahydrofolate to 5,10-methenyltetrahydrofolate and then the hydrolysis of 5,10-methenyltetrahydrofolate to 10-formyltetrahydrofolate.</text>
</comment>
<evidence type="ECO:0000256" key="7">
    <source>
        <dbReference type="ARBA" id="ARBA00023002"/>
    </source>
</evidence>
<feature type="binding site" evidence="11">
    <location>
        <begin position="165"/>
        <end position="167"/>
    </location>
    <ligand>
        <name>NADP(+)</name>
        <dbReference type="ChEBI" id="CHEBI:58349"/>
    </ligand>
</feature>
<dbReference type="CDD" id="cd01080">
    <property type="entry name" value="NAD_bind_m-THF_DH_Cyclohyd"/>
    <property type="match status" value="1"/>
</dbReference>
<dbReference type="PANTHER" id="PTHR48099:SF5">
    <property type="entry name" value="C-1-TETRAHYDROFOLATE SYNTHASE, CYTOPLASMIC"/>
    <property type="match status" value="1"/>
</dbReference>
<dbReference type="InterPro" id="IPR020630">
    <property type="entry name" value="THF_DH/CycHdrlase_cat_dom"/>
</dbReference>
<dbReference type="HAMAP" id="MF_01576">
    <property type="entry name" value="THF_DHG_CYH"/>
    <property type="match status" value="1"/>
</dbReference>
<dbReference type="GO" id="GO:0000105">
    <property type="term" value="P:L-histidine biosynthetic process"/>
    <property type="evidence" value="ECO:0007669"/>
    <property type="project" value="UniProtKB-KW"/>
</dbReference>
<comment type="pathway">
    <text evidence="1 11">One-carbon metabolism; tetrahydrofolate interconversion.</text>
</comment>
<keyword evidence="8 11" id="KW-0368">Histidine biosynthesis</keyword>
<dbReference type="UniPathway" id="UPA00193"/>
<evidence type="ECO:0000256" key="1">
    <source>
        <dbReference type="ARBA" id="ARBA00004777"/>
    </source>
</evidence>
<keyword evidence="9 11" id="KW-0486">Methionine biosynthesis</keyword>
<evidence type="ECO:0000313" key="15">
    <source>
        <dbReference type="Proteomes" id="UP000019141"/>
    </source>
</evidence>
<evidence type="ECO:0000256" key="10">
    <source>
        <dbReference type="ARBA" id="ARBA00023268"/>
    </source>
</evidence>
<dbReference type="GO" id="GO:0005829">
    <property type="term" value="C:cytosol"/>
    <property type="evidence" value="ECO:0007669"/>
    <property type="project" value="TreeGrafter"/>
</dbReference>
<evidence type="ECO:0000259" key="13">
    <source>
        <dbReference type="Pfam" id="PF02882"/>
    </source>
</evidence>
<dbReference type="EC" id="3.5.4.9" evidence="11"/>
<evidence type="ECO:0000256" key="3">
    <source>
        <dbReference type="ARBA" id="ARBA00022605"/>
    </source>
</evidence>
<comment type="catalytic activity">
    <reaction evidence="11">
        <text>(6R)-5,10-methenyltetrahydrofolate + H2O = (6R)-10-formyltetrahydrofolate + H(+)</text>
        <dbReference type="Rhea" id="RHEA:23700"/>
        <dbReference type="ChEBI" id="CHEBI:15377"/>
        <dbReference type="ChEBI" id="CHEBI:15378"/>
        <dbReference type="ChEBI" id="CHEBI:57455"/>
        <dbReference type="ChEBI" id="CHEBI:195366"/>
        <dbReference type="EC" id="3.5.4.9"/>
    </reaction>
</comment>
<feature type="domain" description="Tetrahydrofolate dehydrogenase/cyclohydrolase NAD(P)-binding" evidence="13">
    <location>
        <begin position="139"/>
        <end position="283"/>
    </location>
</feature>
<comment type="catalytic activity">
    <reaction evidence="11">
        <text>(6R)-5,10-methylene-5,6,7,8-tetrahydrofolate + NADP(+) = (6R)-5,10-methenyltetrahydrofolate + NADPH</text>
        <dbReference type="Rhea" id="RHEA:22812"/>
        <dbReference type="ChEBI" id="CHEBI:15636"/>
        <dbReference type="ChEBI" id="CHEBI:57455"/>
        <dbReference type="ChEBI" id="CHEBI:57783"/>
        <dbReference type="ChEBI" id="CHEBI:58349"/>
        <dbReference type="EC" id="1.5.1.5"/>
    </reaction>
</comment>
<proteinExistence type="inferred from homology"/>
<dbReference type="SUPFAM" id="SSF51735">
    <property type="entry name" value="NAD(P)-binding Rossmann-fold domains"/>
    <property type="match status" value="1"/>
</dbReference>
<dbReference type="GO" id="GO:0004488">
    <property type="term" value="F:methylenetetrahydrofolate dehydrogenase (NADP+) activity"/>
    <property type="evidence" value="ECO:0007669"/>
    <property type="project" value="UniProtKB-UniRule"/>
</dbReference>
<comment type="caution">
    <text evidence="11">Lacks conserved residue(s) required for the propagation of feature annotation.</text>
</comment>
<evidence type="ECO:0000256" key="4">
    <source>
        <dbReference type="ARBA" id="ARBA00022755"/>
    </source>
</evidence>
<comment type="similarity">
    <text evidence="11">Belongs to the tetrahydrofolate dehydrogenase/cyclohydrolase family.</text>
</comment>
<gene>
    <name evidence="11" type="primary">folD</name>
    <name evidence="14" type="ORF">ETSY1_11975</name>
</gene>
<reference evidence="14 15" key="1">
    <citation type="journal article" date="2014" name="Nature">
        <title>An environmental bacterial taxon with a large and distinct metabolic repertoire.</title>
        <authorList>
            <person name="Wilson M.C."/>
            <person name="Mori T."/>
            <person name="Ruckert C."/>
            <person name="Uria A.R."/>
            <person name="Helf M.J."/>
            <person name="Takada K."/>
            <person name="Gernert C."/>
            <person name="Steffens U.A."/>
            <person name="Heycke N."/>
            <person name="Schmitt S."/>
            <person name="Rinke C."/>
            <person name="Helfrich E.J."/>
            <person name="Brachmann A.O."/>
            <person name="Gurgui C."/>
            <person name="Wakimoto T."/>
            <person name="Kracht M."/>
            <person name="Crusemann M."/>
            <person name="Hentschel U."/>
            <person name="Abe I."/>
            <person name="Matsunaga S."/>
            <person name="Kalinowski J."/>
            <person name="Takeyama H."/>
            <person name="Piel J."/>
        </authorList>
    </citation>
    <scope>NUCLEOTIDE SEQUENCE [LARGE SCALE GENOMIC DNA]</scope>
    <source>
        <strain evidence="15">TSY1</strain>
    </source>
</reference>
<evidence type="ECO:0000256" key="9">
    <source>
        <dbReference type="ARBA" id="ARBA00023167"/>
    </source>
</evidence>
<dbReference type="GO" id="GO:0006164">
    <property type="term" value="P:purine nucleotide biosynthetic process"/>
    <property type="evidence" value="ECO:0007669"/>
    <property type="project" value="UniProtKB-KW"/>
</dbReference>
<dbReference type="PATRIC" id="fig|1429438.4.peg.2409"/>
<dbReference type="PRINTS" id="PR00085">
    <property type="entry name" value="THFDHDRGNASE"/>
</dbReference>
<name>W4LQ87_ENTF1</name>
<keyword evidence="15" id="KW-1185">Reference proteome</keyword>
<keyword evidence="4 11" id="KW-0658">Purine biosynthesis</keyword>
<feature type="binding site" evidence="11">
    <location>
        <position position="235"/>
    </location>
    <ligand>
        <name>NADP(+)</name>
        <dbReference type="ChEBI" id="CHEBI:58349"/>
    </ligand>
</feature>
<evidence type="ECO:0000256" key="5">
    <source>
        <dbReference type="ARBA" id="ARBA00022801"/>
    </source>
</evidence>
<keyword evidence="5 11" id="KW-0378">Hydrolase</keyword>
<dbReference type="GO" id="GO:0009086">
    <property type="term" value="P:methionine biosynthetic process"/>
    <property type="evidence" value="ECO:0007669"/>
    <property type="project" value="UniProtKB-KW"/>
</dbReference>
<dbReference type="EMBL" id="AZHW01000364">
    <property type="protein sequence ID" value="ETX00229.1"/>
    <property type="molecule type" value="Genomic_DNA"/>
</dbReference>
<dbReference type="Proteomes" id="UP000019141">
    <property type="component" value="Unassembled WGS sequence"/>
</dbReference>
<dbReference type="InterPro" id="IPR036291">
    <property type="entry name" value="NAD(P)-bd_dom_sf"/>
</dbReference>
<evidence type="ECO:0000256" key="11">
    <source>
        <dbReference type="HAMAP-Rule" id="MF_01576"/>
    </source>
</evidence>
<protein>
    <recommendedName>
        <fullName evidence="11">Bifunctional protein FolD</fullName>
    </recommendedName>
    <domain>
        <recommendedName>
            <fullName evidence="11">Methylenetetrahydrofolate dehydrogenase</fullName>
            <ecNumber evidence="11">1.5.1.5</ecNumber>
        </recommendedName>
    </domain>
    <domain>
        <recommendedName>
            <fullName evidence="11">Methenyltetrahydrofolate cyclohydrolase</fullName>
            <ecNumber evidence="11">3.5.4.9</ecNumber>
        </recommendedName>
    </domain>
</protein>
<comment type="subunit">
    <text evidence="11">Homodimer.</text>
</comment>
<evidence type="ECO:0000313" key="14">
    <source>
        <dbReference type="EMBL" id="ETX00229.1"/>
    </source>
</evidence>
<dbReference type="GO" id="GO:0004477">
    <property type="term" value="F:methenyltetrahydrofolate cyclohydrolase activity"/>
    <property type="evidence" value="ECO:0007669"/>
    <property type="project" value="UniProtKB-UniRule"/>
</dbReference>
<dbReference type="PANTHER" id="PTHR48099">
    <property type="entry name" value="C-1-TETRAHYDROFOLATE SYNTHASE, CYTOPLASMIC-RELATED"/>
    <property type="match status" value="1"/>
</dbReference>
<keyword evidence="10 11" id="KW-0511">Multifunctional enzyme</keyword>
<keyword evidence="6 11" id="KW-0521">NADP</keyword>
<organism evidence="14 15">
    <name type="scientific">Entotheonella factor</name>
    <dbReference type="NCBI Taxonomy" id="1429438"/>
    <lineage>
        <taxon>Bacteria</taxon>
        <taxon>Pseudomonadati</taxon>
        <taxon>Nitrospinota/Tectimicrobiota group</taxon>
        <taxon>Candidatus Tectimicrobiota</taxon>
        <taxon>Candidatus Entotheonellia</taxon>
        <taxon>Candidatus Entotheonellales</taxon>
        <taxon>Candidatus Entotheonellaceae</taxon>
        <taxon>Candidatus Entotheonella</taxon>
    </lineage>
</organism>
<keyword evidence="3 11" id="KW-0028">Amino-acid biosynthesis</keyword>
<dbReference type="HOGENOM" id="CLU_034045_2_1_7"/>
<dbReference type="Pfam" id="PF02882">
    <property type="entry name" value="THF_DHG_CYH_C"/>
    <property type="match status" value="1"/>
</dbReference>
<dbReference type="Gene3D" id="3.40.50.10860">
    <property type="entry name" value="Leucine Dehydrogenase, chain A, domain 1"/>
    <property type="match status" value="1"/>
</dbReference>
<feature type="domain" description="Tetrahydrofolate dehydrogenase/cyclohydrolase catalytic" evidence="12">
    <location>
        <begin position="6"/>
        <end position="120"/>
    </location>
</feature>
<dbReference type="InterPro" id="IPR020631">
    <property type="entry name" value="THF_DH/CycHdrlase_NAD-bd_dom"/>
</dbReference>
<dbReference type="SUPFAM" id="SSF53223">
    <property type="entry name" value="Aminoacid dehydrogenase-like, N-terminal domain"/>
    <property type="match status" value="1"/>
</dbReference>
<evidence type="ECO:0000256" key="6">
    <source>
        <dbReference type="ARBA" id="ARBA00022857"/>
    </source>
</evidence>
<dbReference type="Pfam" id="PF00763">
    <property type="entry name" value="THF_DHG_CYH"/>
    <property type="match status" value="1"/>
</dbReference>